<feature type="signal peptide" evidence="2">
    <location>
        <begin position="1"/>
        <end position="28"/>
    </location>
</feature>
<dbReference type="Proteomes" id="UP000682111">
    <property type="component" value="Unassembled WGS sequence"/>
</dbReference>
<comment type="caution">
    <text evidence="4">The sequence shown here is derived from an EMBL/GenBank/DDBJ whole genome shotgun (WGS) entry which is preliminary data.</text>
</comment>
<organism evidence="4 5">
    <name type="scientific">Robertmurraya siralis</name>
    <dbReference type="NCBI Taxonomy" id="77777"/>
    <lineage>
        <taxon>Bacteria</taxon>
        <taxon>Bacillati</taxon>
        <taxon>Bacillota</taxon>
        <taxon>Bacilli</taxon>
        <taxon>Bacillales</taxon>
        <taxon>Bacillaceae</taxon>
        <taxon>Robertmurraya</taxon>
    </lineage>
</organism>
<keyword evidence="5" id="KW-1185">Reference proteome</keyword>
<dbReference type="Pfam" id="PF00395">
    <property type="entry name" value="SLH"/>
    <property type="match status" value="3"/>
</dbReference>
<name>A0A920BVF9_9BACI</name>
<evidence type="ECO:0000313" key="5">
    <source>
        <dbReference type="Proteomes" id="UP000682111"/>
    </source>
</evidence>
<sequence length="423" mass="45508">MNKPLNKFIAASSTAVVAASVVAVPASAASDYHPFKDVSSNYEEAVSFLYMNDITKGITKDTFGITKNLTRGDAAVILANALFLDTESAPDAGFKDLNSRVAGAVNALAEAGIVSGLDKDTFAPEKPLTRGAMAKILVKGFELEGFEEESTFVDAVGVFKPYIEALYGTGITKGKSNTMYGKDLLITRGDFSNLLYNTFVFIYENITLVDSAEMINSTSFKVNFIEAVPEDLTVSDVLELLQLEVEFADGTVSSLSSLTGTLSADRKTLTIEHASDLNKKEGVIYILDYELNFDFLAPSAGKGSVFLENSAEPVVFDFAGTTQAAIELTSTDSMVNLNGLELIVSDSSMVTDNVTVILKSTNVEEAKAGEGLPWGTLEYKNGKWVLIDNAKYDLIPAGNYVLEAPFVDTYNNTTTLTLDVNVK</sequence>
<dbReference type="PROSITE" id="PS51272">
    <property type="entry name" value="SLH"/>
    <property type="match status" value="2"/>
</dbReference>
<evidence type="ECO:0000256" key="2">
    <source>
        <dbReference type="SAM" id="SignalP"/>
    </source>
</evidence>
<feature type="domain" description="SLH" evidence="3">
    <location>
        <begin position="88"/>
        <end position="151"/>
    </location>
</feature>
<dbReference type="EMBL" id="BORC01000010">
    <property type="protein sequence ID" value="GIN64099.1"/>
    <property type="molecule type" value="Genomic_DNA"/>
</dbReference>
<feature type="domain" description="SLH" evidence="3">
    <location>
        <begin position="29"/>
        <end position="87"/>
    </location>
</feature>
<evidence type="ECO:0000256" key="1">
    <source>
        <dbReference type="ARBA" id="ARBA00022729"/>
    </source>
</evidence>
<dbReference type="InterPro" id="IPR001119">
    <property type="entry name" value="SLH_dom"/>
</dbReference>
<gene>
    <name evidence="4" type="ORF">J27TS8_40920</name>
</gene>
<keyword evidence="1 2" id="KW-0732">Signal</keyword>
<protein>
    <recommendedName>
        <fullName evidence="3">SLH domain-containing protein</fullName>
    </recommendedName>
</protein>
<accession>A0A920BVF9</accession>
<evidence type="ECO:0000313" key="4">
    <source>
        <dbReference type="EMBL" id="GIN64099.1"/>
    </source>
</evidence>
<feature type="chain" id="PRO_5037758209" description="SLH domain-containing protein" evidence="2">
    <location>
        <begin position="29"/>
        <end position="423"/>
    </location>
</feature>
<dbReference type="AlphaFoldDB" id="A0A920BVF9"/>
<proteinExistence type="predicted"/>
<evidence type="ECO:0000259" key="3">
    <source>
        <dbReference type="PROSITE" id="PS51272"/>
    </source>
</evidence>
<reference evidence="4" key="1">
    <citation type="submission" date="2021-03" db="EMBL/GenBank/DDBJ databases">
        <title>Antimicrobial resistance genes in bacteria isolated from Japanese honey, and their potential for conferring macrolide and lincosamide resistance in the American foulbrood pathogen Paenibacillus larvae.</title>
        <authorList>
            <person name="Okamoto M."/>
            <person name="Kumagai M."/>
            <person name="Kanamori H."/>
            <person name="Takamatsu D."/>
        </authorList>
    </citation>
    <scope>NUCLEOTIDE SEQUENCE</scope>
    <source>
        <strain evidence="4">J27TS8</strain>
    </source>
</reference>
<dbReference type="RefSeq" id="WP_212934392.1">
    <property type="nucleotide sequence ID" value="NZ_BORC01000010.1"/>
</dbReference>